<dbReference type="EMBL" id="ASAD01000021">
    <property type="protein sequence ID" value="EON90876.1"/>
    <property type="molecule type" value="Genomic_DNA"/>
</dbReference>
<proteinExistence type="predicted"/>
<comment type="caution">
    <text evidence="1">The sequence shown here is derived from an EMBL/GenBank/DDBJ whole genome shotgun (WGS) entry which is preliminary data.</text>
</comment>
<dbReference type="PATRIC" id="fig|1318628.3.peg.3177"/>
<reference evidence="1 2" key="1">
    <citation type="journal article" date="2013" name="Genome Announc.">
        <title>Draft Genome Sequence of the Moderately Halophilic Bacterium Marinobacter lipolyticus Strain SM19.</title>
        <authorList>
            <person name="Papke R.T."/>
            <person name="de la Haba R.R."/>
            <person name="Infante-Dominguez C."/>
            <person name="Perez D."/>
            <person name="Sanchez-Porro C."/>
            <person name="Lapierre P."/>
            <person name="Ventosa A."/>
        </authorList>
    </citation>
    <scope>NUCLEOTIDE SEQUENCE [LARGE SCALE GENOMIC DNA]</scope>
    <source>
        <strain evidence="1 2">SM19</strain>
    </source>
</reference>
<dbReference type="OrthoDB" id="9770845at2"/>
<dbReference type="RefSeq" id="WP_012139371.1">
    <property type="nucleotide sequence ID" value="NZ_KE007328.1"/>
</dbReference>
<organism evidence="1 2">
    <name type="scientific">Marinobacter lipolyticus SM19</name>
    <dbReference type="NCBI Taxonomy" id="1318628"/>
    <lineage>
        <taxon>Bacteria</taxon>
        <taxon>Pseudomonadati</taxon>
        <taxon>Pseudomonadota</taxon>
        <taxon>Gammaproteobacteria</taxon>
        <taxon>Pseudomonadales</taxon>
        <taxon>Marinobacteraceae</taxon>
        <taxon>Marinobacter</taxon>
    </lineage>
</organism>
<evidence type="ECO:0000313" key="2">
    <source>
        <dbReference type="Proteomes" id="UP000016540"/>
    </source>
</evidence>
<dbReference type="eggNOG" id="ENOG502Z8WJ">
    <property type="taxonomic scope" value="Bacteria"/>
</dbReference>
<sequence>MTVIYQLATPLPEAERNARLYRGELIVFRGFDAMAQLTDRLRAHCISHLGNDPTGPHLSMSSNEIEHAAESLRAAIRRDSNVDVAWRQVLSAINTNLDETYGDSVVLRVQPPQSGRQGERTKPLRAHRDTWGSNLPAQINWWAPLYETTPERTLALFPGFFARIVENDSADWNFQEMVQAQRTKSTSGYPLLPTATKAPSWDDALVVNLLPGDLLCFSGAHLHASVPNTTGLTRLSFETRTVNRSDMTAGSGAPNVDGSAPFMTPQIFRHLLSGRKLGAMVRR</sequence>
<dbReference type="Gene3D" id="2.60.120.620">
    <property type="entry name" value="q2cbj1_9rhob like domain"/>
    <property type="match status" value="1"/>
</dbReference>
<evidence type="ECO:0000313" key="1">
    <source>
        <dbReference type="EMBL" id="EON90876.1"/>
    </source>
</evidence>
<protein>
    <recommendedName>
        <fullName evidence="3">Phytanoyl-CoA dioxygenase</fullName>
    </recommendedName>
</protein>
<dbReference type="HOGENOM" id="CLU_927311_0_0_6"/>
<dbReference type="STRING" id="1318628.MARLIPOL_15894"/>
<name>R8AX23_9GAMM</name>
<keyword evidence="2" id="KW-1185">Reference proteome</keyword>
<accession>R8AX23</accession>
<evidence type="ECO:0008006" key="3">
    <source>
        <dbReference type="Google" id="ProtNLM"/>
    </source>
</evidence>
<dbReference type="AlphaFoldDB" id="R8AX23"/>
<gene>
    <name evidence="1" type="ORF">MARLIPOL_15894</name>
</gene>
<dbReference type="Proteomes" id="UP000016540">
    <property type="component" value="Unassembled WGS sequence"/>
</dbReference>
<dbReference type="SUPFAM" id="SSF51197">
    <property type="entry name" value="Clavaminate synthase-like"/>
    <property type="match status" value="1"/>
</dbReference>